<dbReference type="NCBIfam" id="TIGR03168">
    <property type="entry name" value="1-PFK"/>
    <property type="match status" value="1"/>
</dbReference>
<dbReference type="EC" id="2.7.1.144" evidence="6"/>
<evidence type="ECO:0000259" key="7">
    <source>
        <dbReference type="Pfam" id="PF00294"/>
    </source>
</evidence>
<dbReference type="GO" id="GO:0005988">
    <property type="term" value="P:lactose metabolic process"/>
    <property type="evidence" value="ECO:0007669"/>
    <property type="project" value="UniProtKB-KW"/>
</dbReference>
<keyword evidence="3 6" id="KW-0547">Nucleotide-binding</keyword>
<dbReference type="CDD" id="cd01164">
    <property type="entry name" value="FruK_PfkB_like"/>
    <property type="match status" value="1"/>
</dbReference>
<comment type="similarity">
    <text evidence="6">Belongs to the carbohydrate kinase PfkB family. LacC subfamily.</text>
</comment>
<dbReference type="UniPathway" id="UPA00704">
    <property type="reaction ID" value="UER00715"/>
</dbReference>
<evidence type="ECO:0000256" key="3">
    <source>
        <dbReference type="ARBA" id="ARBA00022741"/>
    </source>
</evidence>
<dbReference type="PROSITE" id="PS00583">
    <property type="entry name" value="PFKB_KINASES_1"/>
    <property type="match status" value="1"/>
</dbReference>
<evidence type="ECO:0000256" key="5">
    <source>
        <dbReference type="ARBA" id="ARBA00022840"/>
    </source>
</evidence>
<dbReference type="PROSITE" id="PS00584">
    <property type="entry name" value="PFKB_KINASES_2"/>
    <property type="match status" value="1"/>
</dbReference>
<proteinExistence type="inferred from homology"/>
<comment type="similarity">
    <text evidence="1">Belongs to the carbohydrate kinase pfkB family.</text>
</comment>
<dbReference type="GO" id="GO:0009024">
    <property type="term" value="F:tagatose-6-phosphate kinase activity"/>
    <property type="evidence" value="ECO:0007669"/>
    <property type="project" value="UniProtKB-EC"/>
</dbReference>
<dbReference type="PIRSF" id="PIRSF000535">
    <property type="entry name" value="1PFK/6PFK/LacC"/>
    <property type="match status" value="1"/>
</dbReference>
<comment type="catalytic activity">
    <reaction evidence="6">
        <text>D-tagatofuranose 6-phosphate + ATP = D-tagatofuranose 1,6-bisphosphate + ADP + H(+)</text>
        <dbReference type="Rhea" id="RHEA:12420"/>
        <dbReference type="ChEBI" id="CHEBI:15378"/>
        <dbReference type="ChEBI" id="CHEBI:30616"/>
        <dbReference type="ChEBI" id="CHEBI:58694"/>
        <dbReference type="ChEBI" id="CHEBI:58695"/>
        <dbReference type="ChEBI" id="CHEBI:456216"/>
        <dbReference type="EC" id="2.7.1.144"/>
    </reaction>
</comment>
<dbReference type="PANTHER" id="PTHR46566">
    <property type="entry name" value="1-PHOSPHOFRUCTOKINASE-RELATED"/>
    <property type="match status" value="1"/>
</dbReference>
<name>A0A220U3C7_9BACI</name>
<dbReference type="GO" id="GO:0044281">
    <property type="term" value="P:small molecule metabolic process"/>
    <property type="evidence" value="ECO:0007669"/>
    <property type="project" value="UniProtKB-ARBA"/>
</dbReference>
<dbReference type="Proteomes" id="UP000198312">
    <property type="component" value="Chromosome"/>
</dbReference>
<dbReference type="GO" id="GO:0005524">
    <property type="term" value="F:ATP binding"/>
    <property type="evidence" value="ECO:0007669"/>
    <property type="project" value="UniProtKB-KW"/>
</dbReference>
<evidence type="ECO:0000313" key="9">
    <source>
        <dbReference type="Proteomes" id="UP000198312"/>
    </source>
</evidence>
<dbReference type="KEGG" id="vil:CFK37_08700"/>
<dbReference type="GO" id="GO:0005829">
    <property type="term" value="C:cytosol"/>
    <property type="evidence" value="ECO:0007669"/>
    <property type="project" value="TreeGrafter"/>
</dbReference>
<dbReference type="GO" id="GO:2001059">
    <property type="term" value="P:D-tagatose 6-phosphate catabolic process"/>
    <property type="evidence" value="ECO:0007669"/>
    <property type="project" value="UniProtKB-UniPathway"/>
</dbReference>
<evidence type="ECO:0000256" key="4">
    <source>
        <dbReference type="ARBA" id="ARBA00022777"/>
    </source>
</evidence>
<dbReference type="SUPFAM" id="SSF53613">
    <property type="entry name" value="Ribokinase-like"/>
    <property type="match status" value="1"/>
</dbReference>
<keyword evidence="4 8" id="KW-0418">Kinase</keyword>
<comment type="pathway">
    <text evidence="6">Carbohydrate metabolism; D-tagatose 6-phosphate degradation; D-glyceraldehyde 3-phosphate and glycerone phosphate from D-tagatose 6-phosphate: step 1/2.</text>
</comment>
<dbReference type="OrthoDB" id="9801219at2"/>
<keyword evidence="2 6" id="KW-0808">Transferase</keyword>
<dbReference type="GO" id="GO:0016052">
    <property type="term" value="P:carbohydrate catabolic process"/>
    <property type="evidence" value="ECO:0007669"/>
    <property type="project" value="UniProtKB-ARBA"/>
</dbReference>
<dbReference type="PANTHER" id="PTHR46566:SF5">
    <property type="entry name" value="1-PHOSPHOFRUCTOKINASE"/>
    <property type="match status" value="1"/>
</dbReference>
<dbReference type="InterPro" id="IPR017583">
    <property type="entry name" value="Tagatose/fructose_Pkinase"/>
</dbReference>
<reference evidence="8 9" key="1">
    <citation type="submission" date="2017-07" db="EMBL/GenBank/DDBJ databases">
        <title>Virgibacillus sp. LM2416.</title>
        <authorList>
            <person name="Tak E.J."/>
            <person name="Bae J.-W."/>
        </authorList>
    </citation>
    <scope>NUCLEOTIDE SEQUENCE [LARGE SCALE GENOMIC DNA]</scope>
    <source>
        <strain evidence="8 9">LM2416</strain>
    </source>
</reference>
<dbReference type="InterPro" id="IPR002173">
    <property type="entry name" value="Carboh/pur_kinase_PfkB_CS"/>
</dbReference>
<accession>A0A220U3C7</accession>
<dbReference type="RefSeq" id="WP_089061493.1">
    <property type="nucleotide sequence ID" value="NZ_CP022315.1"/>
</dbReference>
<dbReference type="Gene3D" id="3.40.1190.20">
    <property type="match status" value="1"/>
</dbReference>
<dbReference type="EMBL" id="CP022315">
    <property type="protein sequence ID" value="ASK62233.1"/>
    <property type="molecule type" value="Genomic_DNA"/>
</dbReference>
<dbReference type="Pfam" id="PF00294">
    <property type="entry name" value="PfkB"/>
    <property type="match status" value="1"/>
</dbReference>
<evidence type="ECO:0000256" key="6">
    <source>
        <dbReference type="PIRNR" id="PIRNR000535"/>
    </source>
</evidence>
<feature type="domain" description="Carbohydrate kinase PfkB" evidence="7">
    <location>
        <begin position="11"/>
        <end position="288"/>
    </location>
</feature>
<dbReference type="AlphaFoldDB" id="A0A220U3C7"/>
<evidence type="ECO:0000256" key="2">
    <source>
        <dbReference type="ARBA" id="ARBA00022679"/>
    </source>
</evidence>
<dbReference type="InterPro" id="IPR011611">
    <property type="entry name" value="PfkB_dom"/>
</dbReference>
<gene>
    <name evidence="8" type="ORF">CFK37_08700</name>
</gene>
<dbReference type="GO" id="GO:0008443">
    <property type="term" value="F:phosphofructokinase activity"/>
    <property type="evidence" value="ECO:0007669"/>
    <property type="project" value="UniProtKB-ARBA"/>
</dbReference>
<organism evidence="8 9">
    <name type="scientific">Virgibacillus phasianinus</name>
    <dbReference type="NCBI Taxonomy" id="2017483"/>
    <lineage>
        <taxon>Bacteria</taxon>
        <taxon>Bacillati</taxon>
        <taxon>Bacillota</taxon>
        <taxon>Bacilli</taxon>
        <taxon>Bacillales</taxon>
        <taxon>Bacillaceae</taxon>
        <taxon>Virgibacillus</taxon>
    </lineage>
</organism>
<evidence type="ECO:0000256" key="1">
    <source>
        <dbReference type="ARBA" id="ARBA00005380"/>
    </source>
</evidence>
<evidence type="ECO:0000313" key="8">
    <source>
        <dbReference type="EMBL" id="ASK62233.1"/>
    </source>
</evidence>
<keyword evidence="5 6" id="KW-0067">ATP-binding</keyword>
<dbReference type="InterPro" id="IPR029056">
    <property type="entry name" value="Ribokinase-like"/>
</dbReference>
<protein>
    <recommendedName>
        <fullName evidence="6">Tagatose-6-phosphate kinase</fullName>
        <ecNumber evidence="6">2.7.1.144</ecNumber>
    </recommendedName>
</protein>
<sequence>MILTVTLNPAVDISYKLEKFNLDTVNRVQDISKTAGGKGLNVTRVLEQLGEEVAATGFLGGGLGDFIRTDLSGIQDYFVTIEGETRNCIAVIHEGKQTEILESGPVISGSEGELFLASFSEYVQKVDIITISGSLPRGLPDDFYEKVIRAAGDTPVLLDTKGELLKKTLKSKPYVIKPNVDELGDLLGRAITDEQDIVAALGSEIFADIPWVVVTNGADGAVVKHNDAVYQATIPQVKAVNPVGSGDAVLAGFAAGLSRGLADEDLIKFGLAMGVLNALEEQTGHITPEKIDWCIGEISGTWGQVPCPGNPGVKE</sequence>
<keyword evidence="6" id="KW-0423">Lactose metabolism</keyword>
<keyword evidence="9" id="KW-1185">Reference proteome</keyword>
<dbReference type="FunFam" id="3.40.1190.20:FF:000001">
    <property type="entry name" value="Phosphofructokinase"/>
    <property type="match status" value="1"/>
</dbReference>